<dbReference type="Pfam" id="PF01739">
    <property type="entry name" value="CheR"/>
    <property type="match status" value="1"/>
</dbReference>
<dbReference type="InterPro" id="IPR022641">
    <property type="entry name" value="CheR_N"/>
</dbReference>
<dbReference type="PANTHER" id="PTHR24422">
    <property type="entry name" value="CHEMOTAXIS PROTEIN METHYLTRANSFERASE"/>
    <property type="match status" value="1"/>
</dbReference>
<feature type="domain" description="CheR-type methyltransferase" evidence="4">
    <location>
        <begin position="218"/>
        <end position="477"/>
    </location>
</feature>
<dbReference type="SUPFAM" id="SSF47757">
    <property type="entry name" value="Chemotaxis receptor methyltransferase CheR, N-terminal domain"/>
    <property type="match status" value="1"/>
</dbReference>
<dbReference type="Gene3D" id="3.40.50.150">
    <property type="entry name" value="Vaccinia Virus protein VP39"/>
    <property type="match status" value="1"/>
</dbReference>
<dbReference type="EMBL" id="JAGQDD010000014">
    <property type="protein sequence ID" value="MBQ0932177.1"/>
    <property type="molecule type" value="Genomic_DNA"/>
</dbReference>
<dbReference type="Pfam" id="PF01339">
    <property type="entry name" value="CheB_methylest"/>
    <property type="match status" value="1"/>
</dbReference>
<dbReference type="SUPFAM" id="SSF53335">
    <property type="entry name" value="S-adenosyl-L-methionine-dependent methyltransferases"/>
    <property type="match status" value="1"/>
</dbReference>
<evidence type="ECO:0000313" key="6">
    <source>
        <dbReference type="Proteomes" id="UP000676246"/>
    </source>
</evidence>
<dbReference type="Gene3D" id="3.30.450.20">
    <property type="entry name" value="PAS domain"/>
    <property type="match status" value="1"/>
</dbReference>
<dbReference type="SMART" id="SM00138">
    <property type="entry name" value="MeTrc"/>
    <property type="match status" value="1"/>
</dbReference>
<evidence type="ECO:0000256" key="1">
    <source>
        <dbReference type="PROSITE-ProRule" id="PRU00050"/>
    </source>
</evidence>
<accession>A0A941BGK0</accession>
<proteinExistence type="predicted"/>
<dbReference type="InterPro" id="IPR035909">
    <property type="entry name" value="CheB_C"/>
</dbReference>
<keyword evidence="6" id="KW-1185">Reference proteome</keyword>
<organism evidence="5 6">
    <name type="scientific">Ideonella alba</name>
    <dbReference type="NCBI Taxonomy" id="2824118"/>
    <lineage>
        <taxon>Bacteria</taxon>
        <taxon>Pseudomonadati</taxon>
        <taxon>Pseudomonadota</taxon>
        <taxon>Betaproteobacteria</taxon>
        <taxon>Burkholderiales</taxon>
        <taxon>Sphaerotilaceae</taxon>
        <taxon>Ideonella</taxon>
    </lineage>
</organism>
<dbReference type="SUPFAM" id="SSF55785">
    <property type="entry name" value="PYP-like sensor domain (PAS domain)"/>
    <property type="match status" value="1"/>
</dbReference>
<dbReference type="InterPro" id="IPR000014">
    <property type="entry name" value="PAS"/>
</dbReference>
<feature type="domain" description="CheB-type methylesterase" evidence="3">
    <location>
        <begin position="12"/>
        <end position="199"/>
    </location>
</feature>
<reference evidence="5 6" key="1">
    <citation type="submission" date="2021-04" db="EMBL/GenBank/DDBJ databases">
        <title>The genome sequence of Ideonella sp. 3Y2.</title>
        <authorList>
            <person name="Liu Y."/>
        </authorList>
    </citation>
    <scope>NUCLEOTIDE SEQUENCE [LARGE SCALE GENOMIC DNA]</scope>
    <source>
        <strain evidence="5 6">3Y2</strain>
    </source>
</reference>
<dbReference type="Pfam" id="PF13596">
    <property type="entry name" value="PAS_10"/>
    <property type="match status" value="1"/>
</dbReference>
<sequence>MDDSPDPSSLPPHPPWVVAIGASAGGLEALQQFFAALRHPAGAAFVVIQHLAPDHKSLMAELLARHTALPVCTAQDGMALAPNQVYLMPPGVSMSLAADTLHLEPRPAQGLALPIDHFLLSLTQPAPERVVAVVLSGSGSDGSVGADALRRAGGYVLVQAPDSAKFDSMPRSVMASTAVDAALPPAALAELAQEIVRGESARMGQGDLLASRQLRPALQRIFDLLLEHGRIDFSVYKLPTVLRRLERRLLVTRAANASDYADQLEKSSEERERLRRELLIPVTSFFRDASAFDALSRQVLEPLLLERRGQPIRLWCAGCASGEEAYSLAMACVETAERLGVSASIKVFGTDVDPQVLDIATQGRYPAITAEVLGQERLERFFVRQGELWMVRPELRQLVLFARHNLLDDAPFTRMDLVACRNTLIYFQTAAQERLLRRLQYALLPGGTLFLGASESLGPIQADFSTLDGLHKIYRLERPVATASALRDAFASSARVARPQHAGPTPSHARSLIDQGLHQLMSAWLPASLLISAQRELIHAWGPTRRYLRMPEGEGSLDVMRMLPERLGPVVLHLQHLVQADRQAHRSAPVQLDIDGVAHRLVVHAQPLDAGHALDGVLVSIEELALPEVADGVETRPVDTVSALEQELSATRQSLQATIEALESSNEELQSTNEELMSSNEELQSTNEELQSVNEELYTVNAEFNAKLDALNALNADLEGMAQATGLATIFVDQALCLVRFTPEAAMLFRLRQSDLGRSIEDFNSLLDYPGLSADLRQALHQDTPIERMVDGPHDTRFMASMVGYSHLPGRPRRAVVTFIDITRVRDASLLQDLIDSLPEHIAVLDPQGTIRRVNRAWSDFARANGGEHSPMVAVGANYLAVLARSGHPLARATLTGLQEVMAGRQPEYRQVYDCHGPSELRWFAMHARPFPTRGGGLVVTHFRLPGQPAEAAP</sequence>
<dbReference type="InterPro" id="IPR050903">
    <property type="entry name" value="Bact_Chemotaxis_MeTrfase"/>
</dbReference>
<dbReference type="SMART" id="SM00091">
    <property type="entry name" value="PAS"/>
    <property type="match status" value="2"/>
</dbReference>
<feature type="active site" evidence="1">
    <location>
        <position position="50"/>
    </location>
</feature>
<dbReference type="PRINTS" id="PR00996">
    <property type="entry name" value="CHERMTFRASE"/>
</dbReference>
<dbReference type="InterPro" id="IPR000780">
    <property type="entry name" value="CheR_MeTrfase"/>
</dbReference>
<keyword evidence="2" id="KW-0175">Coiled coil</keyword>
<feature type="coiled-coil region" evidence="2">
    <location>
        <begin position="641"/>
        <end position="721"/>
    </location>
</feature>
<feature type="active site" evidence="1">
    <location>
        <position position="23"/>
    </location>
</feature>
<dbReference type="InterPro" id="IPR000673">
    <property type="entry name" value="Sig_transdc_resp-reg_Me-estase"/>
</dbReference>
<dbReference type="Pfam" id="PF03705">
    <property type="entry name" value="CheR_N"/>
    <property type="match status" value="1"/>
</dbReference>
<evidence type="ECO:0000259" key="4">
    <source>
        <dbReference type="PROSITE" id="PS50123"/>
    </source>
</evidence>
<dbReference type="InterPro" id="IPR022642">
    <property type="entry name" value="CheR_C"/>
</dbReference>
<dbReference type="AlphaFoldDB" id="A0A941BGK0"/>
<comment type="caution">
    <text evidence="5">The sequence shown here is derived from an EMBL/GenBank/DDBJ whole genome shotgun (WGS) entry which is preliminary data.</text>
</comment>
<keyword evidence="1" id="KW-0145">Chemotaxis</keyword>
<dbReference type="Gene3D" id="3.40.50.180">
    <property type="entry name" value="Methylesterase CheB, C-terminal domain"/>
    <property type="match status" value="1"/>
</dbReference>
<dbReference type="PROSITE" id="PS50123">
    <property type="entry name" value="CHER"/>
    <property type="match status" value="1"/>
</dbReference>
<gene>
    <name evidence="5" type="ORF">KAK03_16985</name>
</gene>
<dbReference type="PROSITE" id="PS50122">
    <property type="entry name" value="CHEB"/>
    <property type="match status" value="1"/>
</dbReference>
<dbReference type="Pfam" id="PF08448">
    <property type="entry name" value="PAS_4"/>
    <property type="match status" value="1"/>
</dbReference>
<evidence type="ECO:0000313" key="5">
    <source>
        <dbReference type="EMBL" id="MBQ0932177.1"/>
    </source>
</evidence>
<dbReference type="GO" id="GO:0008757">
    <property type="term" value="F:S-adenosylmethionine-dependent methyltransferase activity"/>
    <property type="evidence" value="ECO:0007669"/>
    <property type="project" value="InterPro"/>
</dbReference>
<dbReference type="InterPro" id="IPR035965">
    <property type="entry name" value="PAS-like_dom_sf"/>
</dbReference>
<dbReference type="CDD" id="cd16434">
    <property type="entry name" value="CheB-CheR_fusion"/>
    <property type="match status" value="1"/>
</dbReference>
<name>A0A941BGK0_9BURK</name>
<dbReference type="RefSeq" id="WP_210855537.1">
    <property type="nucleotide sequence ID" value="NZ_JAGQDD010000014.1"/>
</dbReference>
<dbReference type="SUPFAM" id="SSF52738">
    <property type="entry name" value="Methylesterase CheB, C-terminal domain"/>
    <property type="match status" value="1"/>
</dbReference>
<dbReference type="GO" id="GO:0000156">
    <property type="term" value="F:phosphorelay response regulator activity"/>
    <property type="evidence" value="ECO:0007669"/>
    <property type="project" value="InterPro"/>
</dbReference>
<dbReference type="InterPro" id="IPR029063">
    <property type="entry name" value="SAM-dependent_MTases_sf"/>
</dbReference>
<evidence type="ECO:0000256" key="2">
    <source>
        <dbReference type="SAM" id="Coils"/>
    </source>
</evidence>
<evidence type="ECO:0000259" key="3">
    <source>
        <dbReference type="PROSITE" id="PS50122"/>
    </source>
</evidence>
<dbReference type="GO" id="GO:0008984">
    <property type="term" value="F:protein-glutamate methylesterase activity"/>
    <property type="evidence" value="ECO:0007669"/>
    <property type="project" value="InterPro"/>
</dbReference>
<dbReference type="InterPro" id="IPR013656">
    <property type="entry name" value="PAS_4"/>
</dbReference>
<feature type="active site" evidence="1">
    <location>
        <position position="141"/>
    </location>
</feature>
<dbReference type="Proteomes" id="UP000676246">
    <property type="component" value="Unassembled WGS sequence"/>
</dbReference>
<dbReference type="GO" id="GO:0005737">
    <property type="term" value="C:cytoplasm"/>
    <property type="evidence" value="ECO:0007669"/>
    <property type="project" value="InterPro"/>
</dbReference>
<dbReference type="GO" id="GO:0006935">
    <property type="term" value="P:chemotaxis"/>
    <property type="evidence" value="ECO:0007669"/>
    <property type="project" value="UniProtKB-UniRule"/>
</dbReference>
<keyword evidence="1" id="KW-0378">Hydrolase</keyword>
<protein>
    <submittedName>
        <fullName evidence="5">PAS domain-containing protein</fullName>
    </submittedName>
</protein>